<protein>
    <recommendedName>
        <fullName evidence="1">Roadblock/LAMTOR2 domain-containing protein</fullName>
    </recommendedName>
</protein>
<dbReference type="Gene3D" id="3.30.450.30">
    <property type="entry name" value="Dynein light chain 2a, cytoplasmic"/>
    <property type="match status" value="1"/>
</dbReference>
<dbReference type="Pfam" id="PF03259">
    <property type="entry name" value="Robl_LC7"/>
    <property type="match status" value="1"/>
</dbReference>
<dbReference type="SUPFAM" id="SSF103196">
    <property type="entry name" value="Roadblock/LC7 domain"/>
    <property type="match status" value="1"/>
</dbReference>
<reference evidence="2" key="1">
    <citation type="submission" date="2019-12" db="EMBL/GenBank/DDBJ databases">
        <authorList>
            <person name="Cremers G."/>
        </authorList>
    </citation>
    <scope>NUCLEOTIDE SEQUENCE</scope>
    <source>
        <strain evidence="2">Vvax</strain>
    </source>
</reference>
<evidence type="ECO:0000313" key="2">
    <source>
        <dbReference type="EMBL" id="CAA2099575.1"/>
    </source>
</evidence>
<accession>A0A679IVP1</accession>
<sequence length="138" mass="14415">MNISLALKLKAASEAQHILDEIAGVTAVVIATPDGFEIASASLRSFDPSRIAAMASSISAMGSVVSQEARLGRCKCITVGTDDGFALFSPVRNEEAELVVNVIANAGAVLAQAMYRTATCVKVLEAHKSGWLPPRIGE</sequence>
<feature type="domain" description="Roadblock/LAMTOR2" evidence="1">
    <location>
        <begin position="15"/>
        <end position="102"/>
    </location>
</feature>
<dbReference type="SMART" id="SM00960">
    <property type="entry name" value="Robl_LC7"/>
    <property type="match status" value="1"/>
</dbReference>
<organism evidence="2">
    <name type="scientific">Variovorax paradoxus</name>
    <dbReference type="NCBI Taxonomy" id="34073"/>
    <lineage>
        <taxon>Bacteria</taxon>
        <taxon>Pseudomonadati</taxon>
        <taxon>Pseudomonadota</taxon>
        <taxon>Betaproteobacteria</taxon>
        <taxon>Burkholderiales</taxon>
        <taxon>Comamonadaceae</taxon>
        <taxon>Variovorax</taxon>
    </lineage>
</organism>
<name>A0A679IVP1_VARPD</name>
<dbReference type="RefSeq" id="WP_339088076.1">
    <property type="nucleotide sequence ID" value="NZ_LR743507.1"/>
</dbReference>
<dbReference type="EMBL" id="LR743507">
    <property type="protein sequence ID" value="CAA2099575.1"/>
    <property type="molecule type" value="Genomic_DNA"/>
</dbReference>
<evidence type="ECO:0000259" key="1">
    <source>
        <dbReference type="SMART" id="SM00960"/>
    </source>
</evidence>
<dbReference type="InterPro" id="IPR004942">
    <property type="entry name" value="Roadblock/LAMTOR2_dom"/>
</dbReference>
<proteinExistence type="predicted"/>
<gene>
    <name evidence="2" type="ORF">VVAX_00306</name>
</gene>
<dbReference type="AlphaFoldDB" id="A0A679IVP1"/>